<feature type="domain" description="ASCH" evidence="1">
    <location>
        <begin position="25"/>
        <end position="145"/>
    </location>
</feature>
<organism evidence="2">
    <name type="scientific">Staphylococcus simulans</name>
    <dbReference type="NCBI Taxonomy" id="1286"/>
    <lineage>
        <taxon>Bacteria</taxon>
        <taxon>Bacillati</taxon>
        <taxon>Bacillota</taxon>
        <taxon>Bacilli</taxon>
        <taxon>Bacillales</taxon>
        <taxon>Staphylococcaceae</taxon>
        <taxon>Staphylococcus</taxon>
    </lineage>
</organism>
<dbReference type="Gene3D" id="3.10.400.10">
    <property type="entry name" value="Sulfate adenylyltransferase"/>
    <property type="match status" value="1"/>
</dbReference>
<dbReference type="InterPro" id="IPR015947">
    <property type="entry name" value="PUA-like_sf"/>
</dbReference>
<evidence type="ECO:0000313" key="2">
    <source>
        <dbReference type="EMBL" id="VYT65722.1"/>
    </source>
</evidence>
<proteinExistence type="predicted"/>
<evidence type="ECO:0000259" key="1">
    <source>
        <dbReference type="SMART" id="SM01022"/>
    </source>
</evidence>
<dbReference type="KEGG" id="ssif:AL483_08965"/>
<dbReference type="SMART" id="SM01022">
    <property type="entry name" value="ASCH"/>
    <property type="match status" value="1"/>
</dbReference>
<sequence>MNIDEFWDKFITEYPIYQDASYTAWQFGVDATDLAELVTQGIKTATTSGLAFYIEEEGPLPKVNDLSIVLDAQDHPVCIIKNTKVYQVPFCEVSEKHAYKEGEGSRTLTYWRNVHRDFFIPEYASINQTFDEDQIMVCEEFECLFTK</sequence>
<gene>
    <name evidence="2" type="ORF">SSLFYP27_00366</name>
</gene>
<dbReference type="CDD" id="cd06553">
    <property type="entry name" value="ASCH_Ef3133_like"/>
    <property type="match status" value="1"/>
</dbReference>
<protein>
    <submittedName>
        <fullName evidence="2">ASCH domain protein</fullName>
    </submittedName>
</protein>
<dbReference type="PANTHER" id="PTHR39203">
    <property type="entry name" value="CYTOPLASMIC PROTEIN-RELATED"/>
    <property type="match status" value="1"/>
</dbReference>
<dbReference type="Pfam" id="PF04266">
    <property type="entry name" value="ASCH"/>
    <property type="match status" value="1"/>
</dbReference>
<dbReference type="SUPFAM" id="SSF88697">
    <property type="entry name" value="PUA domain-like"/>
    <property type="match status" value="1"/>
</dbReference>
<reference evidence="2" key="1">
    <citation type="submission" date="2019-11" db="EMBL/GenBank/DDBJ databases">
        <authorList>
            <person name="Feng L."/>
        </authorList>
    </citation>
    <scope>NUCLEOTIDE SEQUENCE</scope>
    <source>
        <strain evidence="2">SsimulansLFYP27</strain>
    </source>
</reference>
<dbReference type="AlphaFoldDB" id="A0A6N2YJS7"/>
<dbReference type="InterPro" id="IPR009326">
    <property type="entry name" value="DUF984"/>
</dbReference>
<name>A0A6N2YJS7_STASI</name>
<dbReference type="PANTHER" id="PTHR39203:SF1">
    <property type="entry name" value="CYTOPLASMIC PROTEIN"/>
    <property type="match status" value="1"/>
</dbReference>
<accession>A0A6N2YJS7</accession>
<dbReference type="InterPro" id="IPR007374">
    <property type="entry name" value="ASCH_domain"/>
</dbReference>
<dbReference type="EMBL" id="CACRUO010000007">
    <property type="protein sequence ID" value="VYT65722.1"/>
    <property type="molecule type" value="Genomic_DNA"/>
</dbReference>
<dbReference type="PIRSF" id="PIRSF021320">
    <property type="entry name" value="DUF984"/>
    <property type="match status" value="1"/>
</dbReference>
<dbReference type="RefSeq" id="WP_023016299.1">
    <property type="nucleotide sequence ID" value="NZ_CACRUO010000007.1"/>
</dbReference>